<dbReference type="Proteomes" id="UP000823775">
    <property type="component" value="Unassembled WGS sequence"/>
</dbReference>
<proteinExistence type="predicted"/>
<gene>
    <name evidence="1" type="ORF">HAX54_034307</name>
</gene>
<evidence type="ECO:0000313" key="1">
    <source>
        <dbReference type="EMBL" id="MCD9645423.1"/>
    </source>
</evidence>
<accession>A0ABS8VEJ1</accession>
<protein>
    <submittedName>
        <fullName evidence="1">Uncharacterized protein</fullName>
    </submittedName>
</protein>
<evidence type="ECO:0000313" key="2">
    <source>
        <dbReference type="Proteomes" id="UP000823775"/>
    </source>
</evidence>
<dbReference type="EMBL" id="JACEIK010004425">
    <property type="protein sequence ID" value="MCD9645423.1"/>
    <property type="molecule type" value="Genomic_DNA"/>
</dbReference>
<keyword evidence="2" id="KW-1185">Reference proteome</keyword>
<comment type="caution">
    <text evidence="1">The sequence shown here is derived from an EMBL/GenBank/DDBJ whole genome shotgun (WGS) entry which is preliminary data.</text>
</comment>
<reference evidence="1 2" key="1">
    <citation type="journal article" date="2021" name="BMC Genomics">
        <title>Datura genome reveals duplications of psychoactive alkaloid biosynthetic genes and high mutation rate following tissue culture.</title>
        <authorList>
            <person name="Rajewski A."/>
            <person name="Carter-House D."/>
            <person name="Stajich J."/>
            <person name="Litt A."/>
        </authorList>
    </citation>
    <scope>NUCLEOTIDE SEQUENCE [LARGE SCALE GENOMIC DNA]</scope>
    <source>
        <strain evidence="1">AR-01</strain>
    </source>
</reference>
<name>A0ABS8VEJ1_DATST</name>
<sequence>MKRSLSRPPPLHLPLLHCIHCRLLPSLSFVHFFSAVRDFLNAALQYAASALVFVPLEILLPSLAHTISPPSSLMQKARELGLGFPLKAPSILHLYHPHGGKFQFTLLQPMIGLYSSRC</sequence>
<organism evidence="1 2">
    <name type="scientific">Datura stramonium</name>
    <name type="common">Jimsonweed</name>
    <name type="synonym">Common thornapple</name>
    <dbReference type="NCBI Taxonomy" id="4076"/>
    <lineage>
        <taxon>Eukaryota</taxon>
        <taxon>Viridiplantae</taxon>
        <taxon>Streptophyta</taxon>
        <taxon>Embryophyta</taxon>
        <taxon>Tracheophyta</taxon>
        <taxon>Spermatophyta</taxon>
        <taxon>Magnoliopsida</taxon>
        <taxon>eudicotyledons</taxon>
        <taxon>Gunneridae</taxon>
        <taxon>Pentapetalae</taxon>
        <taxon>asterids</taxon>
        <taxon>lamiids</taxon>
        <taxon>Solanales</taxon>
        <taxon>Solanaceae</taxon>
        <taxon>Solanoideae</taxon>
        <taxon>Datureae</taxon>
        <taxon>Datura</taxon>
    </lineage>
</organism>